<feature type="region of interest" description="Disordered" evidence="1">
    <location>
        <begin position="1"/>
        <end position="50"/>
    </location>
</feature>
<proteinExistence type="predicted"/>
<comment type="caution">
    <text evidence="2">The sequence shown here is derived from an EMBL/GenBank/DDBJ whole genome shotgun (WGS) entry which is preliminary data.</text>
</comment>
<feature type="compositionally biased region" description="Polar residues" evidence="1">
    <location>
        <begin position="1"/>
        <end position="18"/>
    </location>
</feature>
<dbReference type="AlphaFoldDB" id="A0A9D4QLS8"/>
<feature type="compositionally biased region" description="Basic and acidic residues" evidence="1">
    <location>
        <begin position="38"/>
        <end position="50"/>
    </location>
</feature>
<name>A0A9D4QLS8_DREPO</name>
<reference evidence="2" key="2">
    <citation type="submission" date="2020-11" db="EMBL/GenBank/DDBJ databases">
        <authorList>
            <person name="McCartney M.A."/>
            <person name="Auch B."/>
            <person name="Kono T."/>
            <person name="Mallez S."/>
            <person name="Becker A."/>
            <person name="Gohl D.M."/>
            <person name="Silverstein K.A.T."/>
            <person name="Koren S."/>
            <person name="Bechman K.B."/>
            <person name="Herman A."/>
            <person name="Abrahante J.E."/>
            <person name="Garbe J."/>
        </authorList>
    </citation>
    <scope>NUCLEOTIDE SEQUENCE</scope>
    <source>
        <strain evidence="2">Duluth1</strain>
        <tissue evidence="2">Whole animal</tissue>
    </source>
</reference>
<keyword evidence="3" id="KW-1185">Reference proteome</keyword>
<evidence type="ECO:0000313" key="3">
    <source>
        <dbReference type="Proteomes" id="UP000828390"/>
    </source>
</evidence>
<protein>
    <submittedName>
        <fullName evidence="2">Uncharacterized protein</fullName>
    </submittedName>
</protein>
<evidence type="ECO:0000313" key="2">
    <source>
        <dbReference type="EMBL" id="KAH3835906.1"/>
    </source>
</evidence>
<dbReference type="EMBL" id="JAIWYP010000004">
    <property type="protein sequence ID" value="KAH3835906.1"/>
    <property type="molecule type" value="Genomic_DNA"/>
</dbReference>
<evidence type="ECO:0000256" key="1">
    <source>
        <dbReference type="SAM" id="MobiDB-lite"/>
    </source>
</evidence>
<reference evidence="2" key="1">
    <citation type="journal article" date="2019" name="bioRxiv">
        <title>The Genome of the Zebra Mussel, Dreissena polymorpha: A Resource for Invasive Species Research.</title>
        <authorList>
            <person name="McCartney M.A."/>
            <person name="Auch B."/>
            <person name="Kono T."/>
            <person name="Mallez S."/>
            <person name="Zhang Y."/>
            <person name="Obille A."/>
            <person name="Becker A."/>
            <person name="Abrahante J.E."/>
            <person name="Garbe J."/>
            <person name="Badalamenti J.P."/>
            <person name="Herman A."/>
            <person name="Mangelson H."/>
            <person name="Liachko I."/>
            <person name="Sullivan S."/>
            <person name="Sone E.D."/>
            <person name="Koren S."/>
            <person name="Silverstein K.A.T."/>
            <person name="Beckman K.B."/>
            <person name="Gohl D.M."/>
        </authorList>
    </citation>
    <scope>NUCLEOTIDE SEQUENCE</scope>
    <source>
        <strain evidence="2">Duluth1</strain>
        <tissue evidence="2">Whole animal</tissue>
    </source>
</reference>
<gene>
    <name evidence="2" type="ORF">DPMN_109274</name>
</gene>
<sequence>MGTTEVRSPDNSSQSQLAPRQLAPKYGHLASNFLDNSTKSKDNSPQSKDN</sequence>
<organism evidence="2 3">
    <name type="scientific">Dreissena polymorpha</name>
    <name type="common">Zebra mussel</name>
    <name type="synonym">Mytilus polymorpha</name>
    <dbReference type="NCBI Taxonomy" id="45954"/>
    <lineage>
        <taxon>Eukaryota</taxon>
        <taxon>Metazoa</taxon>
        <taxon>Spiralia</taxon>
        <taxon>Lophotrochozoa</taxon>
        <taxon>Mollusca</taxon>
        <taxon>Bivalvia</taxon>
        <taxon>Autobranchia</taxon>
        <taxon>Heteroconchia</taxon>
        <taxon>Euheterodonta</taxon>
        <taxon>Imparidentia</taxon>
        <taxon>Neoheterodontei</taxon>
        <taxon>Myida</taxon>
        <taxon>Dreissenoidea</taxon>
        <taxon>Dreissenidae</taxon>
        <taxon>Dreissena</taxon>
    </lineage>
</organism>
<accession>A0A9D4QLS8</accession>
<dbReference type="Proteomes" id="UP000828390">
    <property type="component" value="Unassembled WGS sequence"/>
</dbReference>